<dbReference type="EMBL" id="JACHFQ010000004">
    <property type="protein sequence ID" value="MBB5226160.1"/>
    <property type="molecule type" value="Genomic_DNA"/>
</dbReference>
<dbReference type="SUPFAM" id="SSF47323">
    <property type="entry name" value="Anticodon-binding domain of a subclass of class I aminoacyl-tRNA synthetases"/>
    <property type="match status" value="1"/>
</dbReference>
<evidence type="ECO:0000256" key="1">
    <source>
        <dbReference type="ARBA" id="ARBA00005594"/>
    </source>
</evidence>
<dbReference type="GO" id="GO:0005737">
    <property type="term" value="C:cytoplasm"/>
    <property type="evidence" value="ECO:0007669"/>
    <property type="project" value="UniProtKB-SubCell"/>
</dbReference>
<dbReference type="SMART" id="SM00836">
    <property type="entry name" value="DALR_1"/>
    <property type="match status" value="1"/>
</dbReference>
<proteinExistence type="inferred from homology"/>
<dbReference type="Pfam" id="PF05746">
    <property type="entry name" value="DALR_1"/>
    <property type="match status" value="1"/>
</dbReference>
<dbReference type="Gene3D" id="3.30.1360.70">
    <property type="entry name" value="Arginyl tRNA synthetase N-terminal domain"/>
    <property type="match status" value="1"/>
</dbReference>
<dbReference type="PANTHER" id="PTHR11956">
    <property type="entry name" value="ARGINYL-TRNA SYNTHETASE"/>
    <property type="match status" value="1"/>
</dbReference>
<organism evidence="13 14">
    <name type="scientific">Treponema ruminis</name>
    <dbReference type="NCBI Taxonomy" id="744515"/>
    <lineage>
        <taxon>Bacteria</taxon>
        <taxon>Pseudomonadati</taxon>
        <taxon>Spirochaetota</taxon>
        <taxon>Spirochaetia</taxon>
        <taxon>Spirochaetales</taxon>
        <taxon>Treponemataceae</taxon>
        <taxon>Treponema</taxon>
    </lineage>
</organism>
<evidence type="ECO:0000313" key="14">
    <source>
        <dbReference type="Proteomes" id="UP000518887"/>
    </source>
</evidence>
<dbReference type="Pfam" id="PF03485">
    <property type="entry name" value="Arg_tRNA_synt_N"/>
    <property type="match status" value="1"/>
</dbReference>
<feature type="short sequence motif" description="'HIGH' region" evidence="9">
    <location>
        <begin position="138"/>
        <end position="148"/>
    </location>
</feature>
<name>A0A7W8LM98_9SPIR</name>
<dbReference type="FunFam" id="1.10.730.10:FF:000006">
    <property type="entry name" value="Arginyl-tRNA synthetase 2, mitochondrial"/>
    <property type="match status" value="1"/>
</dbReference>
<evidence type="ECO:0000256" key="5">
    <source>
        <dbReference type="ARBA" id="ARBA00022840"/>
    </source>
</evidence>
<evidence type="ECO:0000256" key="3">
    <source>
        <dbReference type="ARBA" id="ARBA00022598"/>
    </source>
</evidence>
<dbReference type="GO" id="GO:0006420">
    <property type="term" value="P:arginyl-tRNA aminoacylation"/>
    <property type="evidence" value="ECO:0007669"/>
    <property type="project" value="UniProtKB-UniRule"/>
</dbReference>
<evidence type="ECO:0000256" key="7">
    <source>
        <dbReference type="ARBA" id="ARBA00023146"/>
    </source>
</evidence>
<evidence type="ECO:0000256" key="8">
    <source>
        <dbReference type="ARBA" id="ARBA00049339"/>
    </source>
</evidence>
<dbReference type="InterPro" id="IPR035684">
    <property type="entry name" value="ArgRS_core"/>
</dbReference>
<evidence type="ECO:0000259" key="12">
    <source>
        <dbReference type="SMART" id="SM01016"/>
    </source>
</evidence>
<dbReference type="PANTHER" id="PTHR11956:SF5">
    <property type="entry name" value="ARGININE--TRNA LIGASE, CYTOPLASMIC"/>
    <property type="match status" value="1"/>
</dbReference>
<comment type="subunit">
    <text evidence="9">Monomer.</text>
</comment>
<evidence type="ECO:0000259" key="11">
    <source>
        <dbReference type="SMART" id="SM00836"/>
    </source>
</evidence>
<comment type="caution">
    <text evidence="13">The sequence shown here is derived from an EMBL/GenBank/DDBJ whole genome shotgun (WGS) entry which is preliminary data.</text>
</comment>
<dbReference type="NCBIfam" id="TIGR00456">
    <property type="entry name" value="argS"/>
    <property type="match status" value="1"/>
</dbReference>
<dbReference type="AlphaFoldDB" id="A0A7W8LM98"/>
<gene>
    <name evidence="9" type="primary">argS</name>
    <name evidence="13" type="ORF">HNP76_001528</name>
</gene>
<evidence type="ECO:0000256" key="6">
    <source>
        <dbReference type="ARBA" id="ARBA00022917"/>
    </source>
</evidence>
<evidence type="ECO:0000313" key="13">
    <source>
        <dbReference type="EMBL" id="MBB5226160.1"/>
    </source>
</evidence>
<dbReference type="InterPro" id="IPR008909">
    <property type="entry name" value="DALR_anticod-bd"/>
</dbReference>
<evidence type="ECO:0000256" key="10">
    <source>
        <dbReference type="RuleBase" id="RU363038"/>
    </source>
</evidence>
<dbReference type="SMART" id="SM01016">
    <property type="entry name" value="Arg_tRNA_synt_N"/>
    <property type="match status" value="1"/>
</dbReference>
<dbReference type="Proteomes" id="UP000518887">
    <property type="component" value="Unassembled WGS sequence"/>
</dbReference>
<dbReference type="PRINTS" id="PR01038">
    <property type="entry name" value="TRNASYNTHARG"/>
</dbReference>
<evidence type="ECO:0000256" key="4">
    <source>
        <dbReference type="ARBA" id="ARBA00022741"/>
    </source>
</evidence>
<evidence type="ECO:0000256" key="9">
    <source>
        <dbReference type="HAMAP-Rule" id="MF_00123"/>
    </source>
</evidence>
<protein>
    <recommendedName>
        <fullName evidence="9">Arginine--tRNA ligase</fullName>
        <ecNumber evidence="9">6.1.1.19</ecNumber>
    </recommendedName>
    <alternativeName>
        <fullName evidence="9">Arginyl-tRNA synthetase</fullName>
        <shortName evidence="9">ArgRS</shortName>
    </alternativeName>
</protein>
<evidence type="ECO:0000256" key="2">
    <source>
        <dbReference type="ARBA" id="ARBA00022490"/>
    </source>
</evidence>
<dbReference type="InterPro" id="IPR009080">
    <property type="entry name" value="tRNAsynth_Ia_anticodon-bd"/>
</dbReference>
<dbReference type="GO" id="GO:0005524">
    <property type="term" value="F:ATP binding"/>
    <property type="evidence" value="ECO:0007669"/>
    <property type="project" value="UniProtKB-UniRule"/>
</dbReference>
<keyword evidence="4 9" id="KW-0547">Nucleotide-binding</keyword>
<keyword evidence="7 9" id="KW-0030">Aminoacyl-tRNA synthetase</keyword>
<dbReference type="InterPro" id="IPR036695">
    <property type="entry name" value="Arg-tRNA-synth_N_sf"/>
</dbReference>
<sequence>MADTKSQFKSLIADAVNEIIKEKNLEAEAVAAEKIVVQPSPNPEMGDIGSPMFMFAKALRIAPPQIAQEVLAKIGSKAAELGEVLAVGPYVNLKMDKAGAVKSILSKIESEGESFGTLDNDGKPHLAGSKIMIEFSSPNTNKPLHLGHMRNDALGESVSRILKKAGAEVCKVDLINNRGIHICKSMLAYKLFHEAKGDTPENLGMKGDHFVGQCYVEFDRYLKGEKDKPETAHPEAQEMAEEMLRKWEAGDEETRKLWQTMNDWTFNGVKETYDRTGVSFDKFYFESETYLKGKDEIQKGLEKGVFFKAEDGSVRVDVTEVVGKGRDGEDHEKVLLRKDGTSVYITQDIGTAISRHDDWAFNELVYVVATEQNFHFKVLFYILKKLGFDWSNKLYHLAYGLVNLPNGRMKSREGTVVDADDLIDSLHADALKAIKEKGREEEVGNADEVAEKVALAALHYYLLQVSPIKDMVFNPEESLSFNGNTGPYLQYMGARIASILRKAADEGTSPASPENAAKLLKAGEEWDLVKRLGEYPETIARAATAKDSSIMANYIYDIAKLFSKFYQQCPIMSAETKELKEARLALAKATLRVLKEAMGLVLVPYLDRM</sequence>
<dbReference type="PROSITE" id="PS00178">
    <property type="entry name" value="AA_TRNA_LIGASE_I"/>
    <property type="match status" value="1"/>
</dbReference>
<dbReference type="SUPFAM" id="SSF52374">
    <property type="entry name" value="Nucleotidylyl transferase"/>
    <property type="match status" value="1"/>
</dbReference>
<accession>A0A7W8LM98</accession>
<feature type="domain" description="Arginyl tRNA synthetase N-terminal" evidence="12">
    <location>
        <begin position="6"/>
        <end position="95"/>
    </location>
</feature>
<comment type="similarity">
    <text evidence="1 9 10">Belongs to the class-I aminoacyl-tRNA synthetase family.</text>
</comment>
<dbReference type="RefSeq" id="WP_184659154.1">
    <property type="nucleotide sequence ID" value="NZ_CP031518.1"/>
</dbReference>
<dbReference type="InterPro" id="IPR014729">
    <property type="entry name" value="Rossmann-like_a/b/a_fold"/>
</dbReference>
<dbReference type="GO" id="GO:0004814">
    <property type="term" value="F:arginine-tRNA ligase activity"/>
    <property type="evidence" value="ECO:0007669"/>
    <property type="project" value="UniProtKB-UniRule"/>
</dbReference>
<comment type="catalytic activity">
    <reaction evidence="8 9">
        <text>tRNA(Arg) + L-arginine + ATP = L-arginyl-tRNA(Arg) + AMP + diphosphate</text>
        <dbReference type="Rhea" id="RHEA:20301"/>
        <dbReference type="Rhea" id="RHEA-COMP:9658"/>
        <dbReference type="Rhea" id="RHEA-COMP:9673"/>
        <dbReference type="ChEBI" id="CHEBI:30616"/>
        <dbReference type="ChEBI" id="CHEBI:32682"/>
        <dbReference type="ChEBI" id="CHEBI:33019"/>
        <dbReference type="ChEBI" id="CHEBI:78442"/>
        <dbReference type="ChEBI" id="CHEBI:78513"/>
        <dbReference type="ChEBI" id="CHEBI:456215"/>
        <dbReference type="EC" id="6.1.1.19"/>
    </reaction>
</comment>
<dbReference type="InterPro" id="IPR005148">
    <property type="entry name" value="Arg-tRNA-synth_N"/>
</dbReference>
<reference evidence="13 14" key="1">
    <citation type="submission" date="2020-08" db="EMBL/GenBank/DDBJ databases">
        <title>Genomic Encyclopedia of Type Strains, Phase IV (KMG-IV): sequencing the most valuable type-strain genomes for metagenomic binning, comparative biology and taxonomic classification.</title>
        <authorList>
            <person name="Goeker M."/>
        </authorList>
    </citation>
    <scope>NUCLEOTIDE SEQUENCE [LARGE SCALE GENOMIC DNA]</scope>
    <source>
        <strain evidence="13 14">DSM 103462</strain>
    </source>
</reference>
<dbReference type="Gene3D" id="3.40.50.620">
    <property type="entry name" value="HUPs"/>
    <property type="match status" value="1"/>
</dbReference>
<dbReference type="HAMAP" id="MF_00123">
    <property type="entry name" value="Arg_tRNA_synth"/>
    <property type="match status" value="1"/>
</dbReference>
<keyword evidence="6 9" id="KW-0648">Protein biosynthesis</keyword>
<keyword evidence="5 9" id="KW-0067">ATP-binding</keyword>
<dbReference type="InterPro" id="IPR001278">
    <property type="entry name" value="Arg-tRNA-ligase"/>
</dbReference>
<dbReference type="Gene3D" id="1.10.730.10">
    <property type="entry name" value="Isoleucyl-tRNA Synthetase, Domain 1"/>
    <property type="match status" value="1"/>
</dbReference>
<dbReference type="EC" id="6.1.1.19" evidence="9"/>
<keyword evidence="14" id="KW-1185">Reference proteome</keyword>
<keyword evidence="2 9" id="KW-0963">Cytoplasm</keyword>
<dbReference type="InterPro" id="IPR001412">
    <property type="entry name" value="aa-tRNA-synth_I_CS"/>
</dbReference>
<dbReference type="Pfam" id="PF00750">
    <property type="entry name" value="tRNA-synt_1d"/>
    <property type="match status" value="1"/>
</dbReference>
<keyword evidence="3 9" id="KW-0436">Ligase</keyword>
<dbReference type="SUPFAM" id="SSF55190">
    <property type="entry name" value="Arginyl-tRNA synthetase (ArgRS), N-terminal 'additional' domain"/>
    <property type="match status" value="1"/>
</dbReference>
<feature type="domain" description="DALR anticodon binding" evidence="11">
    <location>
        <begin position="489"/>
        <end position="609"/>
    </location>
</feature>
<comment type="subcellular location">
    <subcellularLocation>
        <location evidence="9">Cytoplasm</location>
    </subcellularLocation>
</comment>